<dbReference type="GO" id="GO:0005681">
    <property type="term" value="C:spliceosomal complex"/>
    <property type="evidence" value="ECO:0007669"/>
    <property type="project" value="UniProtKB-KW"/>
</dbReference>
<dbReference type="OrthoDB" id="10267305at2759"/>
<evidence type="ECO:0000313" key="9">
    <source>
        <dbReference type="EMBL" id="KAJ4847407.1"/>
    </source>
</evidence>
<feature type="compositionally biased region" description="Basic and acidic residues" evidence="7">
    <location>
        <begin position="745"/>
        <end position="789"/>
    </location>
</feature>
<dbReference type="InterPro" id="IPR013170">
    <property type="entry name" value="mRNA_splic_Cwf21_dom"/>
</dbReference>
<feature type="compositionally biased region" description="Polar residues" evidence="7">
    <location>
        <begin position="472"/>
        <end position="489"/>
    </location>
</feature>
<feature type="compositionally biased region" description="Low complexity" evidence="7">
    <location>
        <begin position="587"/>
        <end position="600"/>
    </location>
</feature>
<feature type="compositionally biased region" description="Basic and acidic residues" evidence="7">
    <location>
        <begin position="667"/>
        <end position="736"/>
    </location>
</feature>
<dbReference type="GO" id="GO:0006397">
    <property type="term" value="P:mRNA processing"/>
    <property type="evidence" value="ECO:0007669"/>
    <property type="project" value="UniProtKB-KW"/>
</dbReference>
<feature type="compositionally biased region" description="Basic and acidic residues" evidence="7">
    <location>
        <begin position="240"/>
        <end position="251"/>
    </location>
</feature>
<feature type="compositionally biased region" description="Basic and acidic residues" evidence="7">
    <location>
        <begin position="163"/>
        <end position="233"/>
    </location>
</feature>
<evidence type="ECO:0000256" key="5">
    <source>
        <dbReference type="ARBA" id="ARBA00023187"/>
    </source>
</evidence>
<keyword evidence="4" id="KW-0747">Spliceosome</keyword>
<comment type="subcellular location">
    <subcellularLocation>
        <location evidence="1">Nucleus</location>
    </subcellularLocation>
</comment>
<feature type="compositionally biased region" description="Basic residues" evidence="7">
    <location>
        <begin position="276"/>
        <end position="289"/>
    </location>
</feature>
<sequence length="863" mass="98580">MYNGIGLQTPRGSGTNGYIQTNKFFIKSKPGMVAPATRGYEGDQGTGGITKKPNKEILEHDRKRQIHLRLVELEDKLIEQGYTDAEIAEKLDEARKTLEAAAASEDAGGPTAVLVSEARASDTQSHQIAARKEKQLEIFRAALGIRSSEQNEQGTEAGDEELTNNRRSESNEVGKWSEKPEHAFLDRDYSRKKPEGDVKLGKDDKRKSNKASESKKKGEELDMPRRSKKEESKKRRRHADHSDTDSDDKLARIPKKNQKNVKGSDTETDTDSDYGKKKKEQKKSRRSRRERVTDSDSDSSDSDQTDSDSDAESGEIKARSVKRHKKSRRHDSDSEDSAGGGKRDRALHKHRSRRNSANANNHSATDESDDSATDSDDDGKLKLKHEAQRYKTSRRRHGSDTGEDDVGKLNLEHDAHNHKKPQRHHSDSGTRLDSSSHRAEETRLHKKISRRHDSEDETDTDGEDKRKISSPRKPTNLKSARGGLSNNASMEGGRRMHEEMTRSHDVRGEIFEERTHRRDLRGNKHDIGSDDSDHESDKKFQKDRSGRRHDTDDEDSTRYAGASVKKSLGKPSVDRERDPSSDDSDGSDSSKSSASSSGSDYSRERTVKKKPMDSNNRGAAEGRNDRKGRGGHVSNIEKGPKSIVDVDDDRKRERSGLANYSNQSGRDAVHRSNYDSQERMSDARKLDGMGKTQEQGRNKIVDNDADHKDRRVDDAYQDSRRYQDKADREKDNDYSRSLKSSRYGNETEHEGKSRYKDELHNDSRNNRADKVDKGRERDIQQSRDGEEERKRRRHQRDDEEDDRDQLGGSRSRGRGKEEERGNGGHEGDRHTEYTKRARYDDYRRSEKKYYEDDRHRDRVRYRD</sequence>
<keyword evidence="10" id="KW-1185">Reference proteome</keyword>
<dbReference type="Gene3D" id="6.10.140.420">
    <property type="match status" value="1"/>
</dbReference>
<keyword evidence="6" id="KW-0539">Nucleus</keyword>
<dbReference type="EMBL" id="JAKUCV010001170">
    <property type="protein sequence ID" value="KAJ4847407.1"/>
    <property type="molecule type" value="Genomic_DNA"/>
</dbReference>
<evidence type="ECO:0000313" key="10">
    <source>
        <dbReference type="Proteomes" id="UP001141552"/>
    </source>
</evidence>
<evidence type="ECO:0000259" key="8">
    <source>
        <dbReference type="Pfam" id="PF08312"/>
    </source>
</evidence>
<proteinExistence type="inferred from homology"/>
<feature type="compositionally biased region" description="Acidic residues" evidence="7">
    <location>
        <begin position="366"/>
        <end position="377"/>
    </location>
</feature>
<feature type="compositionally biased region" description="Basic and acidic residues" evidence="7">
    <location>
        <begin position="378"/>
        <end position="389"/>
    </location>
</feature>
<feature type="compositionally biased region" description="Basic residues" evidence="7">
    <location>
        <begin position="345"/>
        <end position="354"/>
    </location>
</feature>
<gene>
    <name evidence="9" type="ORF">Tsubulata_046523</name>
</gene>
<dbReference type="AlphaFoldDB" id="A0A9Q0GCP0"/>
<feature type="domain" description="CWF21" evidence="8">
    <location>
        <begin position="58"/>
        <end position="100"/>
    </location>
</feature>
<feature type="compositionally biased region" description="Basic and acidic residues" evidence="7">
    <location>
        <begin position="814"/>
        <end position="863"/>
    </location>
</feature>
<feature type="compositionally biased region" description="Basic and acidic residues" evidence="7">
    <location>
        <begin position="405"/>
        <end position="415"/>
    </location>
</feature>
<dbReference type="GO" id="GO:0008380">
    <property type="term" value="P:RNA splicing"/>
    <property type="evidence" value="ECO:0007669"/>
    <property type="project" value="UniProtKB-KW"/>
</dbReference>
<dbReference type="CDD" id="cd21373">
    <property type="entry name" value="cwf21_SRRM2-like"/>
    <property type="match status" value="1"/>
</dbReference>
<dbReference type="Pfam" id="PF08312">
    <property type="entry name" value="cwf21"/>
    <property type="match status" value="1"/>
</dbReference>
<evidence type="ECO:0000256" key="6">
    <source>
        <dbReference type="ARBA" id="ARBA00023242"/>
    </source>
</evidence>
<evidence type="ECO:0000256" key="1">
    <source>
        <dbReference type="ARBA" id="ARBA00004123"/>
    </source>
</evidence>
<protein>
    <recommendedName>
        <fullName evidence="8">CWF21 domain-containing protein</fullName>
    </recommendedName>
</protein>
<feature type="compositionally biased region" description="Basic residues" evidence="7">
    <location>
        <begin position="319"/>
        <end position="329"/>
    </location>
</feature>
<evidence type="ECO:0000256" key="7">
    <source>
        <dbReference type="SAM" id="MobiDB-lite"/>
    </source>
</evidence>
<name>A0A9Q0GCP0_9ROSI</name>
<feature type="compositionally biased region" description="Basic and acidic residues" evidence="7">
    <location>
        <begin position="424"/>
        <end position="443"/>
    </location>
</feature>
<feature type="compositionally biased region" description="Basic and acidic residues" evidence="7">
    <location>
        <begin position="535"/>
        <end position="551"/>
    </location>
</feature>
<keyword evidence="5" id="KW-0508">mRNA splicing</keyword>
<feature type="compositionally biased region" description="Acidic residues" evidence="7">
    <location>
        <begin position="295"/>
        <end position="313"/>
    </location>
</feature>
<keyword evidence="3" id="KW-0507">mRNA processing</keyword>
<dbReference type="PANTHER" id="PTHR36562:SF5">
    <property type="entry name" value="SERINE_ARGININE REPETITIVE MATRIX 2"/>
    <property type="match status" value="1"/>
</dbReference>
<evidence type="ECO:0000256" key="3">
    <source>
        <dbReference type="ARBA" id="ARBA00022664"/>
    </source>
</evidence>
<reference evidence="9" key="1">
    <citation type="submission" date="2022-02" db="EMBL/GenBank/DDBJ databases">
        <authorList>
            <person name="Henning P.M."/>
            <person name="McCubbin A.G."/>
            <person name="Shore J.S."/>
        </authorList>
    </citation>
    <scope>NUCLEOTIDE SEQUENCE</scope>
    <source>
        <strain evidence="9">F60SS</strain>
        <tissue evidence="9">Leaves</tissue>
    </source>
</reference>
<feature type="compositionally biased region" description="Basic and acidic residues" evidence="7">
    <location>
        <begin position="492"/>
        <end position="528"/>
    </location>
</feature>
<accession>A0A9Q0GCP0</accession>
<dbReference type="Proteomes" id="UP001141552">
    <property type="component" value="Unassembled WGS sequence"/>
</dbReference>
<feature type="region of interest" description="Disordered" evidence="7">
    <location>
        <begin position="147"/>
        <end position="863"/>
    </location>
</feature>
<organism evidence="9 10">
    <name type="scientific">Turnera subulata</name>
    <dbReference type="NCBI Taxonomy" id="218843"/>
    <lineage>
        <taxon>Eukaryota</taxon>
        <taxon>Viridiplantae</taxon>
        <taxon>Streptophyta</taxon>
        <taxon>Embryophyta</taxon>
        <taxon>Tracheophyta</taxon>
        <taxon>Spermatophyta</taxon>
        <taxon>Magnoliopsida</taxon>
        <taxon>eudicotyledons</taxon>
        <taxon>Gunneridae</taxon>
        <taxon>Pentapetalae</taxon>
        <taxon>rosids</taxon>
        <taxon>fabids</taxon>
        <taxon>Malpighiales</taxon>
        <taxon>Passifloraceae</taxon>
        <taxon>Turnera</taxon>
    </lineage>
</organism>
<reference evidence="9" key="2">
    <citation type="journal article" date="2023" name="Plants (Basel)">
        <title>Annotation of the Turnera subulata (Passifloraceae) Draft Genome Reveals the S-Locus Evolved after the Divergence of Turneroideae from Passifloroideae in a Stepwise Manner.</title>
        <authorList>
            <person name="Henning P.M."/>
            <person name="Roalson E.H."/>
            <person name="Mir W."/>
            <person name="McCubbin A.G."/>
            <person name="Shore J.S."/>
        </authorList>
    </citation>
    <scope>NUCLEOTIDE SEQUENCE</scope>
    <source>
        <strain evidence="9">F60SS</strain>
    </source>
</reference>
<evidence type="ECO:0000256" key="4">
    <source>
        <dbReference type="ARBA" id="ARBA00022728"/>
    </source>
</evidence>
<dbReference type="InterPro" id="IPR051372">
    <property type="entry name" value="CWC21"/>
</dbReference>
<evidence type="ECO:0000256" key="2">
    <source>
        <dbReference type="ARBA" id="ARBA00005954"/>
    </source>
</evidence>
<comment type="caution">
    <text evidence="9">The sequence shown here is derived from an EMBL/GenBank/DDBJ whole genome shotgun (WGS) entry which is preliminary data.</text>
</comment>
<dbReference type="PANTHER" id="PTHR36562">
    <property type="entry name" value="SERINE/ARGININE REPETITIVE MATRIX 2"/>
    <property type="match status" value="1"/>
</dbReference>
<comment type="similarity">
    <text evidence="2">Belongs to the CWC21 family.</text>
</comment>